<dbReference type="GO" id="GO:0009116">
    <property type="term" value="P:nucleoside metabolic process"/>
    <property type="evidence" value="ECO:0007669"/>
    <property type="project" value="InterPro"/>
</dbReference>
<dbReference type="AlphaFoldDB" id="A0A225AR19"/>
<dbReference type="InterPro" id="IPR035994">
    <property type="entry name" value="Nucleoside_phosphorylase_sf"/>
</dbReference>
<dbReference type="Proteomes" id="UP000214365">
    <property type="component" value="Unassembled WGS sequence"/>
</dbReference>
<dbReference type="InterPro" id="IPR053137">
    <property type="entry name" value="NLR-like"/>
</dbReference>
<name>A0A225AR19_TALAT</name>
<evidence type="ECO:0000256" key="1">
    <source>
        <dbReference type="SAM" id="MobiDB-lite"/>
    </source>
</evidence>
<protein>
    <submittedName>
        <fullName evidence="2">Uncharacterized protein</fullName>
    </submittedName>
</protein>
<keyword evidence="3" id="KW-1185">Reference proteome</keyword>
<feature type="compositionally biased region" description="Polar residues" evidence="1">
    <location>
        <begin position="118"/>
        <end position="127"/>
    </location>
</feature>
<dbReference type="GO" id="GO:0003824">
    <property type="term" value="F:catalytic activity"/>
    <property type="evidence" value="ECO:0007669"/>
    <property type="project" value="InterPro"/>
</dbReference>
<dbReference type="EMBL" id="LFMY01000007">
    <property type="protein sequence ID" value="OKL59708.1"/>
    <property type="molecule type" value="Genomic_DNA"/>
</dbReference>
<evidence type="ECO:0000313" key="3">
    <source>
        <dbReference type="Proteomes" id="UP000214365"/>
    </source>
</evidence>
<evidence type="ECO:0000313" key="2">
    <source>
        <dbReference type="EMBL" id="OKL59708.1"/>
    </source>
</evidence>
<comment type="caution">
    <text evidence="2">The sequence shown here is derived from an EMBL/GenBank/DDBJ whole genome shotgun (WGS) entry which is preliminary data.</text>
</comment>
<accession>A0A225AR19</accession>
<feature type="region of interest" description="Disordered" evidence="1">
    <location>
        <begin position="95"/>
        <end position="127"/>
    </location>
</feature>
<proteinExistence type="predicted"/>
<dbReference type="GeneID" id="31004871"/>
<sequence>MSDEYWDKDGGYTKAAGDTNAYVTGRIGHHNVVMAFVPGMGKGAAAGVAGDLRSSYPQVKLALVVGGVQVPSPSWTNEVRIEGEVEASVVSGTLANTGGINIGKKKKENKKDSSNESVSAPNQDGLL</sequence>
<dbReference type="RefSeq" id="XP_020119829.1">
    <property type="nucleotide sequence ID" value="XM_020267401.1"/>
</dbReference>
<dbReference type="PANTHER" id="PTHR46082:SF6">
    <property type="entry name" value="AAA+ ATPASE DOMAIN-CONTAINING PROTEIN-RELATED"/>
    <property type="match status" value="1"/>
</dbReference>
<dbReference type="PANTHER" id="PTHR46082">
    <property type="entry name" value="ATP/GTP-BINDING PROTEIN-RELATED"/>
    <property type="match status" value="1"/>
</dbReference>
<gene>
    <name evidence="2" type="ORF">UA08_05115</name>
</gene>
<dbReference type="Gene3D" id="3.40.50.1580">
    <property type="entry name" value="Nucleoside phosphorylase domain"/>
    <property type="match status" value="1"/>
</dbReference>
<reference evidence="2 3" key="1">
    <citation type="submission" date="2015-06" db="EMBL/GenBank/DDBJ databases">
        <title>Talaromyces atroroseus IBT 11181 draft genome.</title>
        <authorList>
            <person name="Rasmussen K.B."/>
            <person name="Rasmussen S."/>
            <person name="Petersen B."/>
            <person name="Sicheritz-Ponten T."/>
            <person name="Mortensen U.H."/>
            <person name="Thrane U."/>
        </authorList>
    </citation>
    <scope>NUCLEOTIDE SEQUENCE [LARGE SCALE GENOMIC DNA]</scope>
    <source>
        <strain evidence="2 3">IBT 11181</strain>
    </source>
</reference>
<dbReference type="OrthoDB" id="20872at2759"/>
<dbReference type="STRING" id="1441469.A0A225AR19"/>
<organism evidence="2 3">
    <name type="scientific">Talaromyces atroroseus</name>
    <dbReference type="NCBI Taxonomy" id="1441469"/>
    <lineage>
        <taxon>Eukaryota</taxon>
        <taxon>Fungi</taxon>
        <taxon>Dikarya</taxon>
        <taxon>Ascomycota</taxon>
        <taxon>Pezizomycotina</taxon>
        <taxon>Eurotiomycetes</taxon>
        <taxon>Eurotiomycetidae</taxon>
        <taxon>Eurotiales</taxon>
        <taxon>Trichocomaceae</taxon>
        <taxon>Talaromyces</taxon>
        <taxon>Talaromyces sect. Trachyspermi</taxon>
    </lineage>
</organism>